<evidence type="ECO:0000313" key="15">
    <source>
        <dbReference type="WBParaSite" id="Pan_g23050.t1"/>
    </source>
</evidence>
<keyword evidence="5 12" id="KW-0812">Transmembrane</keyword>
<organism evidence="14 15">
    <name type="scientific">Panagrellus redivivus</name>
    <name type="common">Microworm</name>
    <dbReference type="NCBI Taxonomy" id="6233"/>
    <lineage>
        <taxon>Eukaryota</taxon>
        <taxon>Metazoa</taxon>
        <taxon>Ecdysozoa</taxon>
        <taxon>Nematoda</taxon>
        <taxon>Chromadorea</taxon>
        <taxon>Rhabditida</taxon>
        <taxon>Tylenchina</taxon>
        <taxon>Panagrolaimomorpha</taxon>
        <taxon>Panagrolaimoidea</taxon>
        <taxon>Panagrolaimidae</taxon>
        <taxon>Panagrellus</taxon>
    </lineage>
</organism>
<evidence type="ECO:0000256" key="10">
    <source>
        <dbReference type="ARBA" id="ARBA00023136"/>
    </source>
</evidence>
<name>A0A7E4VQU2_PANRE</name>
<evidence type="ECO:0000256" key="5">
    <source>
        <dbReference type="ARBA" id="ARBA00022692"/>
    </source>
</evidence>
<evidence type="ECO:0000256" key="11">
    <source>
        <dbReference type="ARBA" id="ARBA00024225"/>
    </source>
</evidence>
<reference evidence="14" key="1">
    <citation type="journal article" date="2013" name="Genetics">
        <title>The draft genome and transcriptome of Panagrellus redivivus are shaped by the harsh demands of a free-living lifestyle.</title>
        <authorList>
            <person name="Srinivasan J."/>
            <person name="Dillman A.R."/>
            <person name="Macchietto M.G."/>
            <person name="Heikkinen L."/>
            <person name="Lakso M."/>
            <person name="Fracchia K.M."/>
            <person name="Antoshechkin I."/>
            <person name="Mortazavi A."/>
            <person name="Wong G."/>
            <person name="Sternberg P.W."/>
        </authorList>
    </citation>
    <scope>NUCLEOTIDE SEQUENCE [LARGE SCALE GENOMIC DNA]</scope>
    <source>
        <strain evidence="14">MT8872</strain>
    </source>
</reference>
<dbReference type="Pfam" id="PF03188">
    <property type="entry name" value="Cytochrom_B561"/>
    <property type="match status" value="1"/>
</dbReference>
<reference evidence="15" key="2">
    <citation type="submission" date="2020-10" db="UniProtKB">
        <authorList>
            <consortium name="WormBaseParasite"/>
        </authorList>
    </citation>
    <scope>IDENTIFICATION</scope>
</reference>
<feature type="transmembrane region" description="Helical" evidence="12">
    <location>
        <begin position="45"/>
        <end position="65"/>
    </location>
</feature>
<dbReference type="PANTHER" id="PTHR15422:SF24">
    <property type="entry name" value="DOMON RELATED DOMAIN-CONTAINING PROTEIN"/>
    <property type="match status" value="1"/>
</dbReference>
<keyword evidence="6" id="KW-0479">Metal-binding</keyword>
<keyword evidence="3" id="KW-0813">Transport</keyword>
<comment type="subcellular location">
    <subcellularLocation>
        <location evidence="2">Membrane</location>
        <topology evidence="2">Multi-pass membrane protein</topology>
    </subcellularLocation>
</comment>
<evidence type="ECO:0000256" key="8">
    <source>
        <dbReference type="ARBA" id="ARBA00022989"/>
    </source>
</evidence>
<sequence>MASLVASRLIFPQNSTNFAATVATEHHEVAGDGISAHEKWTLTQVHGICFVIGWFFCVSVAAFGARHLRDLAPSINPFGLKIWFHLHRTLNILGALLMIVGLMVIFIAHDWKWLGPKPNNTRSNTSSVPMHTICGILSVIIAWIQPLNSMLRCGPSHPQRPVFNWGHRLAGIVSWLLAATTIAIACKKFGKRFTDSDSATGICAAFIAFVGACVIAGEVLQFLAKGKLLNRLKSYIFVIFSVISIIVTIVLTVMISKKQS</sequence>
<feature type="transmembrane region" description="Helical" evidence="12">
    <location>
        <begin position="198"/>
        <end position="223"/>
    </location>
</feature>
<dbReference type="AlphaFoldDB" id="A0A7E4VQU2"/>
<evidence type="ECO:0000259" key="13">
    <source>
        <dbReference type="PROSITE" id="PS50939"/>
    </source>
</evidence>
<dbReference type="GO" id="GO:0016020">
    <property type="term" value="C:membrane"/>
    <property type="evidence" value="ECO:0007669"/>
    <property type="project" value="UniProtKB-SubCell"/>
</dbReference>
<dbReference type="EC" id="7.2.1.3" evidence="11"/>
<evidence type="ECO:0000256" key="3">
    <source>
        <dbReference type="ARBA" id="ARBA00022448"/>
    </source>
</evidence>
<dbReference type="InterPro" id="IPR045150">
    <property type="entry name" value="CYB561D1/2"/>
</dbReference>
<dbReference type="Gene3D" id="1.20.120.1770">
    <property type="match status" value="1"/>
</dbReference>
<keyword evidence="8 12" id="KW-1133">Transmembrane helix</keyword>
<protein>
    <recommendedName>
        <fullName evidence="11">ascorbate ferrireductase (transmembrane)</fullName>
        <ecNumber evidence="11">7.2.1.3</ecNumber>
    </recommendedName>
</protein>
<evidence type="ECO:0000256" key="4">
    <source>
        <dbReference type="ARBA" id="ARBA00022617"/>
    </source>
</evidence>
<dbReference type="InterPro" id="IPR006593">
    <property type="entry name" value="Cyt_b561/ferric_Rdtase_TM"/>
</dbReference>
<dbReference type="PANTHER" id="PTHR15422">
    <property type="entry name" value="OS05G0565100 PROTEIN"/>
    <property type="match status" value="1"/>
</dbReference>
<feature type="transmembrane region" description="Helical" evidence="12">
    <location>
        <begin position="235"/>
        <end position="255"/>
    </location>
</feature>
<accession>A0A7E4VQU2</accession>
<dbReference type="PROSITE" id="PS50939">
    <property type="entry name" value="CYTOCHROME_B561"/>
    <property type="match status" value="1"/>
</dbReference>
<dbReference type="SMART" id="SM00665">
    <property type="entry name" value="B561"/>
    <property type="match status" value="1"/>
</dbReference>
<feature type="transmembrane region" description="Helical" evidence="12">
    <location>
        <begin position="85"/>
        <end position="108"/>
    </location>
</feature>
<evidence type="ECO:0000256" key="1">
    <source>
        <dbReference type="ARBA" id="ARBA00001970"/>
    </source>
</evidence>
<feature type="transmembrane region" description="Helical" evidence="12">
    <location>
        <begin position="128"/>
        <end position="145"/>
    </location>
</feature>
<comment type="cofactor">
    <cofactor evidence="1">
        <name>heme b</name>
        <dbReference type="ChEBI" id="CHEBI:60344"/>
    </cofactor>
</comment>
<dbReference type="GO" id="GO:0020037">
    <property type="term" value="F:heme binding"/>
    <property type="evidence" value="ECO:0007669"/>
    <property type="project" value="TreeGrafter"/>
</dbReference>
<dbReference type="GO" id="GO:0140571">
    <property type="term" value="F:transmembrane ascorbate ferrireductase activity"/>
    <property type="evidence" value="ECO:0007669"/>
    <property type="project" value="UniProtKB-EC"/>
</dbReference>
<dbReference type="GO" id="GO:0046872">
    <property type="term" value="F:metal ion binding"/>
    <property type="evidence" value="ECO:0007669"/>
    <property type="project" value="UniProtKB-KW"/>
</dbReference>
<feature type="transmembrane region" description="Helical" evidence="12">
    <location>
        <begin position="165"/>
        <end position="186"/>
    </location>
</feature>
<dbReference type="WBParaSite" id="Pan_g23050.t1">
    <property type="protein sequence ID" value="Pan_g23050.t1"/>
    <property type="gene ID" value="Pan_g23050"/>
</dbReference>
<proteinExistence type="predicted"/>
<evidence type="ECO:0000256" key="2">
    <source>
        <dbReference type="ARBA" id="ARBA00004141"/>
    </source>
</evidence>
<evidence type="ECO:0000313" key="14">
    <source>
        <dbReference type="Proteomes" id="UP000492821"/>
    </source>
</evidence>
<dbReference type="Proteomes" id="UP000492821">
    <property type="component" value="Unassembled WGS sequence"/>
</dbReference>
<dbReference type="CDD" id="cd08760">
    <property type="entry name" value="Cyt_b561_FRRS1_like"/>
    <property type="match status" value="1"/>
</dbReference>
<keyword evidence="14" id="KW-1185">Reference proteome</keyword>
<keyword evidence="7" id="KW-0249">Electron transport</keyword>
<keyword evidence="10 12" id="KW-0472">Membrane</keyword>
<evidence type="ECO:0000256" key="7">
    <source>
        <dbReference type="ARBA" id="ARBA00022982"/>
    </source>
</evidence>
<keyword evidence="9" id="KW-0408">Iron</keyword>
<keyword evidence="4" id="KW-0349">Heme</keyword>
<dbReference type="GO" id="GO:0140575">
    <property type="term" value="F:transmembrane monodehydroascorbate reductase activity"/>
    <property type="evidence" value="ECO:0007669"/>
    <property type="project" value="InterPro"/>
</dbReference>
<evidence type="ECO:0000256" key="6">
    <source>
        <dbReference type="ARBA" id="ARBA00022723"/>
    </source>
</evidence>
<evidence type="ECO:0000256" key="12">
    <source>
        <dbReference type="SAM" id="Phobius"/>
    </source>
</evidence>
<feature type="domain" description="Cytochrome b561" evidence="13">
    <location>
        <begin position="10"/>
        <end position="226"/>
    </location>
</feature>
<evidence type="ECO:0000256" key="9">
    <source>
        <dbReference type="ARBA" id="ARBA00023004"/>
    </source>
</evidence>